<dbReference type="EMBL" id="CP136865">
    <property type="protein sequence ID" value="WOJ97342.1"/>
    <property type="molecule type" value="Genomic_DNA"/>
</dbReference>
<dbReference type="InterPro" id="IPR023753">
    <property type="entry name" value="FAD/NAD-binding_dom"/>
</dbReference>
<keyword evidence="2" id="KW-0285">Flavoprotein</keyword>
<evidence type="ECO:0000256" key="3">
    <source>
        <dbReference type="ARBA" id="ARBA00022679"/>
    </source>
</evidence>
<reference evidence="13 14" key="1">
    <citation type="submission" date="2023-10" db="EMBL/GenBank/DDBJ databases">
        <title>Two novel species belonging to the OM43/NOR5 clade.</title>
        <authorList>
            <person name="Park M."/>
        </authorList>
    </citation>
    <scope>NUCLEOTIDE SEQUENCE [LARGE SCALE GENOMIC DNA]</scope>
    <source>
        <strain evidence="13 14">IMCC45268</strain>
    </source>
</reference>
<dbReference type="SUPFAM" id="SSF55326">
    <property type="entry name" value="PurM N-terminal domain-like"/>
    <property type="match status" value="1"/>
</dbReference>
<evidence type="ECO:0000256" key="4">
    <source>
        <dbReference type="ARBA" id="ARBA00022741"/>
    </source>
</evidence>
<protein>
    <submittedName>
        <fullName evidence="13">Selenide, water dikinase SelD</fullName>
        <ecNumber evidence="13">2.7.9.3</ecNumber>
    </submittedName>
</protein>
<dbReference type="SUPFAM" id="SSF56042">
    <property type="entry name" value="PurM C-terminal domain-like"/>
    <property type="match status" value="1"/>
</dbReference>
<dbReference type="InterPro" id="IPR036921">
    <property type="entry name" value="PurM-like_N_sf"/>
</dbReference>
<proteinExistence type="predicted"/>
<evidence type="ECO:0000256" key="7">
    <source>
        <dbReference type="ARBA" id="ARBA00022840"/>
    </source>
</evidence>
<dbReference type="InterPro" id="IPR036188">
    <property type="entry name" value="FAD/NAD-bd_sf"/>
</dbReference>
<keyword evidence="9" id="KW-0711">Selenium</keyword>
<dbReference type="InterPro" id="IPR004536">
    <property type="entry name" value="SPS/SelD"/>
</dbReference>
<dbReference type="Pfam" id="PF07992">
    <property type="entry name" value="Pyr_redox_2"/>
    <property type="match status" value="1"/>
</dbReference>
<evidence type="ECO:0000259" key="10">
    <source>
        <dbReference type="Pfam" id="PF00586"/>
    </source>
</evidence>
<evidence type="ECO:0000256" key="9">
    <source>
        <dbReference type="ARBA" id="ARBA00023266"/>
    </source>
</evidence>
<accession>A0ABZ0ICS8</accession>
<keyword evidence="14" id="KW-1185">Reference proteome</keyword>
<dbReference type="Proteomes" id="UP001626549">
    <property type="component" value="Chromosome"/>
</dbReference>
<dbReference type="Gene3D" id="3.30.1330.10">
    <property type="entry name" value="PurM-like, N-terminal domain"/>
    <property type="match status" value="1"/>
</dbReference>
<dbReference type="PRINTS" id="PR00368">
    <property type="entry name" value="FADPNR"/>
</dbReference>
<dbReference type="InterPro" id="IPR010918">
    <property type="entry name" value="PurM-like_C_dom"/>
</dbReference>
<gene>
    <name evidence="13" type="primary">selD</name>
    <name evidence="13" type="ORF">R0137_01935</name>
</gene>
<dbReference type="Pfam" id="PF00586">
    <property type="entry name" value="AIRS"/>
    <property type="match status" value="1"/>
</dbReference>
<dbReference type="InterPro" id="IPR036676">
    <property type="entry name" value="PurM-like_C_sf"/>
</dbReference>
<name>A0ABZ0ICS8_9GAMM</name>
<dbReference type="PANTHER" id="PTHR42913:SF9">
    <property type="entry name" value="SLR1591 PROTEIN"/>
    <property type="match status" value="1"/>
</dbReference>
<feature type="domain" description="FAD/NAD(P)-binding" evidence="12">
    <location>
        <begin position="10"/>
        <end position="305"/>
    </location>
</feature>
<evidence type="ECO:0000313" key="13">
    <source>
        <dbReference type="EMBL" id="WOJ97342.1"/>
    </source>
</evidence>
<dbReference type="SUPFAM" id="SSF51905">
    <property type="entry name" value="FAD/NAD(P)-binding domain"/>
    <property type="match status" value="2"/>
</dbReference>
<keyword evidence="5" id="KW-0418">Kinase</keyword>
<dbReference type="InterPro" id="IPR017584">
    <property type="entry name" value="Pyridine_nucleo_diS_OxRdtase_N"/>
</dbReference>
<dbReference type="NCBIfam" id="TIGR03169">
    <property type="entry name" value="Nterm_to_SelD"/>
    <property type="match status" value="1"/>
</dbReference>
<keyword evidence="6" id="KW-0274">FAD</keyword>
<evidence type="ECO:0000259" key="12">
    <source>
        <dbReference type="Pfam" id="PF07992"/>
    </source>
</evidence>
<dbReference type="Pfam" id="PF02769">
    <property type="entry name" value="AIRS_C"/>
    <property type="match status" value="1"/>
</dbReference>
<evidence type="ECO:0000256" key="5">
    <source>
        <dbReference type="ARBA" id="ARBA00022777"/>
    </source>
</evidence>
<dbReference type="NCBIfam" id="TIGR00476">
    <property type="entry name" value="selD"/>
    <property type="match status" value="1"/>
</dbReference>
<dbReference type="GO" id="GO:0004756">
    <property type="term" value="F:selenide, water dikinase activity"/>
    <property type="evidence" value="ECO:0007669"/>
    <property type="project" value="UniProtKB-EC"/>
</dbReference>
<dbReference type="PANTHER" id="PTHR42913">
    <property type="entry name" value="APOPTOSIS-INDUCING FACTOR 1"/>
    <property type="match status" value="1"/>
</dbReference>
<keyword evidence="7" id="KW-0067">ATP-binding</keyword>
<evidence type="ECO:0000313" key="14">
    <source>
        <dbReference type="Proteomes" id="UP001626549"/>
    </source>
</evidence>
<dbReference type="EC" id="2.7.9.3" evidence="13"/>
<dbReference type="Gene3D" id="3.90.650.10">
    <property type="entry name" value="PurM-like C-terminal domain"/>
    <property type="match status" value="1"/>
</dbReference>
<comment type="cofactor">
    <cofactor evidence="1">
        <name>FAD</name>
        <dbReference type="ChEBI" id="CHEBI:57692"/>
    </cofactor>
</comment>
<dbReference type="Gene3D" id="3.50.50.100">
    <property type="match status" value="1"/>
</dbReference>
<feature type="domain" description="PurM-like N-terminal" evidence="10">
    <location>
        <begin position="432"/>
        <end position="537"/>
    </location>
</feature>
<keyword evidence="3 13" id="KW-0808">Transferase</keyword>
<dbReference type="InterPro" id="IPR016188">
    <property type="entry name" value="PurM-like_N"/>
</dbReference>
<dbReference type="CDD" id="cd02195">
    <property type="entry name" value="SelD"/>
    <property type="match status" value="1"/>
</dbReference>
<keyword evidence="8" id="KW-0560">Oxidoreductase</keyword>
<evidence type="ECO:0000256" key="6">
    <source>
        <dbReference type="ARBA" id="ARBA00022827"/>
    </source>
</evidence>
<dbReference type="InterPro" id="IPR051169">
    <property type="entry name" value="NADH-Q_oxidoreductase"/>
</dbReference>
<sequence>MLGRNPAEQDLVLVGGGHSHVLVLKQLAMSRPAGLRITLVSPAAFTPYSGMLPGLLAGHYSFEETHIDLMRLCQWAGVRFLVDTVESLDPDRQRLYCQSRGYVAYDVLSIDIGSQPELDSVPGAREFAVPVKPVAELWDRWGTLSRADDLAKRRIAIVGGGAGSVEIALAIAHRLKTNRPAMALYCGGHEVLTGYTRGARRAVEDQLARLGVLLHCGHRVSRVSESQLHFESANSADFDTLVWCTGASAAPWIETSGLPVDERGFMQVEDTLQSTGYSNVFGAGDIATQYRHPRPKAGVYAVRQGPVLADNLRSFFSNESLREHKPQTGFLSMLALGPKRAVAQRNGFSVSGSWVWRWKDRIDQAFMARFSDLSNVDMAGPDSGTGKSEGHLPQAPCGGCGAKVSGDALSAVLGELRETYPQILAEADTLDDAMPLQTTEPLLQSLDALRGLVDDPWRMGRIAAQHALSDLYACGAAPHSALALVTLPFARPSLLHRDLHAVLDGALSVFAETGCKLQGGHSMQGPELQLGFAVNGVLPSGFAALTKRGAAPGNKLLLTKALGSGALFAAHMQSQMDGRYVESALRSMEQSNAKAAAVARQFHATAVTDVTGFGLAGHLLEMLGDSLIAEIDLDQVAVMPGALDAMASGVFSTLHEPNRQAVATRWTLPEDSPLAAELLFDPQTSGGLLIALSDEAAPQACEALRAENIDAALIGVIRASGAPSTACVNESAPAITLNFSRPNFS</sequence>
<evidence type="ECO:0000259" key="11">
    <source>
        <dbReference type="Pfam" id="PF02769"/>
    </source>
</evidence>
<keyword evidence="4" id="KW-0547">Nucleotide-binding</keyword>
<evidence type="ECO:0000256" key="1">
    <source>
        <dbReference type="ARBA" id="ARBA00001974"/>
    </source>
</evidence>
<feature type="domain" description="PurM-like C-terminal" evidence="11">
    <location>
        <begin position="552"/>
        <end position="721"/>
    </location>
</feature>
<organism evidence="13 14">
    <name type="scientific">Congregibacter brevis</name>
    <dbReference type="NCBI Taxonomy" id="3081201"/>
    <lineage>
        <taxon>Bacteria</taxon>
        <taxon>Pseudomonadati</taxon>
        <taxon>Pseudomonadota</taxon>
        <taxon>Gammaproteobacteria</taxon>
        <taxon>Cellvibrionales</taxon>
        <taxon>Halieaceae</taxon>
        <taxon>Congregibacter</taxon>
    </lineage>
</organism>
<evidence type="ECO:0000256" key="8">
    <source>
        <dbReference type="ARBA" id="ARBA00023002"/>
    </source>
</evidence>
<evidence type="ECO:0000256" key="2">
    <source>
        <dbReference type="ARBA" id="ARBA00022630"/>
    </source>
</evidence>